<feature type="transmembrane region" description="Helical" evidence="1">
    <location>
        <begin position="25"/>
        <end position="48"/>
    </location>
</feature>
<accession>A0A0D6LEL1</accession>
<feature type="transmembrane region" description="Helical" evidence="1">
    <location>
        <begin position="54"/>
        <end position="77"/>
    </location>
</feature>
<keyword evidence="3" id="KW-1185">Reference proteome</keyword>
<name>A0A0D6LEL1_9BILA</name>
<evidence type="ECO:0000256" key="1">
    <source>
        <dbReference type="SAM" id="Phobius"/>
    </source>
</evidence>
<dbReference type="InterPro" id="IPR019425">
    <property type="entry name" value="7TM_GPCR_serpentine_rcpt_Srt"/>
</dbReference>
<dbReference type="Proteomes" id="UP000054495">
    <property type="component" value="Unassembled WGS sequence"/>
</dbReference>
<gene>
    <name evidence="2" type="ORF">ANCCEY_11268</name>
</gene>
<dbReference type="Pfam" id="PF10321">
    <property type="entry name" value="7TM_GPCR_Srt"/>
    <property type="match status" value="1"/>
</dbReference>
<proteinExistence type="predicted"/>
<evidence type="ECO:0008006" key="4">
    <source>
        <dbReference type="Google" id="ProtNLM"/>
    </source>
</evidence>
<keyword evidence="1" id="KW-1133">Transmembrane helix</keyword>
<evidence type="ECO:0000313" key="3">
    <source>
        <dbReference type="Proteomes" id="UP000054495"/>
    </source>
</evidence>
<organism evidence="2 3">
    <name type="scientific">Ancylostoma ceylanicum</name>
    <dbReference type="NCBI Taxonomy" id="53326"/>
    <lineage>
        <taxon>Eukaryota</taxon>
        <taxon>Metazoa</taxon>
        <taxon>Ecdysozoa</taxon>
        <taxon>Nematoda</taxon>
        <taxon>Chromadorea</taxon>
        <taxon>Rhabditida</taxon>
        <taxon>Rhabditina</taxon>
        <taxon>Rhabditomorpha</taxon>
        <taxon>Strongyloidea</taxon>
        <taxon>Ancylostomatidae</taxon>
        <taxon>Ancylostomatinae</taxon>
        <taxon>Ancylostoma</taxon>
    </lineage>
</organism>
<keyword evidence="1" id="KW-0812">Transmembrane</keyword>
<sequence length="110" mass="12457">MGAEIGQAFTLIYCRDVVQVTGEVLFIQCVVAWTFDIVVSLAHIYIQFVHKPPYIALMATIGWQLGHVFPALVYLLFNTTLQRELLLLFCRGNPAFSDRSYPVASRTFLT</sequence>
<reference evidence="2 3" key="1">
    <citation type="submission" date="2013-05" db="EMBL/GenBank/DDBJ databases">
        <title>Draft genome of the parasitic nematode Anyclostoma ceylanicum.</title>
        <authorList>
            <person name="Mitreva M."/>
        </authorList>
    </citation>
    <scope>NUCLEOTIDE SEQUENCE [LARGE SCALE GENOMIC DNA]</scope>
</reference>
<evidence type="ECO:0000313" key="2">
    <source>
        <dbReference type="EMBL" id="EPB69643.1"/>
    </source>
</evidence>
<dbReference type="EMBL" id="KE125269">
    <property type="protein sequence ID" value="EPB69643.1"/>
    <property type="molecule type" value="Genomic_DNA"/>
</dbReference>
<dbReference type="AlphaFoldDB" id="A0A0D6LEL1"/>
<protein>
    <recommendedName>
        <fullName evidence="4">7TM GPCR serpentine receptor class x (Srx) domain-containing protein</fullName>
    </recommendedName>
</protein>
<keyword evidence="1" id="KW-0472">Membrane</keyword>